<proteinExistence type="predicted"/>
<dbReference type="AlphaFoldDB" id="A0A132ABC1"/>
<dbReference type="GO" id="GO:0016558">
    <property type="term" value="P:protein import into peroxisome matrix"/>
    <property type="evidence" value="ECO:0007669"/>
    <property type="project" value="InterPro"/>
</dbReference>
<dbReference type="EMBL" id="JXLN01012299">
    <property type="protein sequence ID" value="KPM08291.1"/>
    <property type="molecule type" value="Genomic_DNA"/>
</dbReference>
<dbReference type="Gene3D" id="3.30.40.10">
    <property type="entry name" value="Zinc/RING finger domain, C3HC4 (zinc finger)"/>
    <property type="match status" value="1"/>
</dbReference>
<dbReference type="SUPFAM" id="SSF57850">
    <property type="entry name" value="RING/U-box"/>
    <property type="match status" value="1"/>
</dbReference>
<dbReference type="InterPro" id="IPR013083">
    <property type="entry name" value="Znf_RING/FYVE/PHD"/>
</dbReference>
<dbReference type="CDD" id="cd16451">
    <property type="entry name" value="mRING_PEX12"/>
    <property type="match status" value="1"/>
</dbReference>
<evidence type="ECO:0000313" key="3">
    <source>
        <dbReference type="Proteomes" id="UP000616769"/>
    </source>
</evidence>
<dbReference type="PANTHER" id="PTHR12888">
    <property type="entry name" value="PEROXISOME ASSEMBLY PROTEIN 12 PEROXIN-12"/>
    <property type="match status" value="1"/>
</dbReference>
<dbReference type="PANTHER" id="PTHR12888:SF0">
    <property type="entry name" value="PEROXISOME ASSEMBLY PROTEIN 12"/>
    <property type="match status" value="1"/>
</dbReference>
<dbReference type="OrthoDB" id="107372at2759"/>
<sequence length="153" mass="17359">MAYITGNERVHSPDFKILWLGNLILSHSEKNISYSKFSAFTSIAFALSSFADFFIKSSLLGVDLIRRLKTKVDLNLLFKESFLKEASYDSFSLKSFKAGLCPLCNQKPIIPTALASSGFVFCNRCINDHLQNFQRCPITKFPSNSKQLIRIYN</sequence>
<dbReference type="Proteomes" id="UP000616769">
    <property type="component" value="Unassembled WGS sequence"/>
</dbReference>
<dbReference type="VEuPathDB" id="VectorBase:SSCA006160"/>
<protein>
    <recommendedName>
        <fullName evidence="1">Peroxisome assembly protein 12</fullName>
    </recommendedName>
</protein>
<dbReference type="InterPro" id="IPR017375">
    <property type="entry name" value="PEX12"/>
</dbReference>
<name>A0A132ABC1_SARSC</name>
<comment type="caution">
    <text evidence="2">The sequence shown here is derived from an EMBL/GenBank/DDBJ whole genome shotgun (WGS) entry which is preliminary data.</text>
</comment>
<organism evidence="2 3">
    <name type="scientific">Sarcoptes scabiei</name>
    <name type="common">Itch mite</name>
    <name type="synonym">Acarus scabiei</name>
    <dbReference type="NCBI Taxonomy" id="52283"/>
    <lineage>
        <taxon>Eukaryota</taxon>
        <taxon>Metazoa</taxon>
        <taxon>Ecdysozoa</taxon>
        <taxon>Arthropoda</taxon>
        <taxon>Chelicerata</taxon>
        <taxon>Arachnida</taxon>
        <taxon>Acari</taxon>
        <taxon>Acariformes</taxon>
        <taxon>Sarcoptiformes</taxon>
        <taxon>Astigmata</taxon>
        <taxon>Psoroptidia</taxon>
        <taxon>Sarcoptoidea</taxon>
        <taxon>Sarcoptidae</taxon>
        <taxon>Sarcoptinae</taxon>
        <taxon>Sarcoptes</taxon>
    </lineage>
</organism>
<dbReference type="GO" id="GO:0004842">
    <property type="term" value="F:ubiquitin-protein transferase activity"/>
    <property type="evidence" value="ECO:0007669"/>
    <property type="project" value="TreeGrafter"/>
</dbReference>
<accession>A0A132ABC1</accession>
<evidence type="ECO:0000256" key="1">
    <source>
        <dbReference type="ARBA" id="ARBA00018980"/>
    </source>
</evidence>
<dbReference type="GO" id="GO:0005778">
    <property type="term" value="C:peroxisomal membrane"/>
    <property type="evidence" value="ECO:0007669"/>
    <property type="project" value="InterPro"/>
</dbReference>
<dbReference type="GO" id="GO:1990429">
    <property type="term" value="C:peroxisomal importomer complex"/>
    <property type="evidence" value="ECO:0007669"/>
    <property type="project" value="TreeGrafter"/>
</dbReference>
<gene>
    <name evidence="2" type="ORF">QR98_0068070</name>
</gene>
<reference evidence="2 3" key="1">
    <citation type="journal article" date="2015" name="Parasit. Vectors">
        <title>Draft genome of the scabies mite.</title>
        <authorList>
            <person name="Rider S.D.Jr."/>
            <person name="Morgan M.S."/>
            <person name="Arlian L.G."/>
        </authorList>
    </citation>
    <scope>NUCLEOTIDE SEQUENCE [LARGE SCALE GENOMIC DNA]</scope>
    <source>
        <strain evidence="2">Arlian Lab</strain>
    </source>
</reference>
<dbReference type="GO" id="GO:0006513">
    <property type="term" value="P:protein monoubiquitination"/>
    <property type="evidence" value="ECO:0007669"/>
    <property type="project" value="TreeGrafter"/>
</dbReference>
<dbReference type="GO" id="GO:0008270">
    <property type="term" value="F:zinc ion binding"/>
    <property type="evidence" value="ECO:0007669"/>
    <property type="project" value="InterPro"/>
</dbReference>
<evidence type="ECO:0000313" key="2">
    <source>
        <dbReference type="EMBL" id="KPM08291.1"/>
    </source>
</evidence>